<dbReference type="Pfam" id="PF03221">
    <property type="entry name" value="HTH_Tnp_Tc5"/>
    <property type="match status" value="1"/>
</dbReference>
<dbReference type="InterPro" id="IPR006600">
    <property type="entry name" value="HTH_CenpB_DNA-bd_dom"/>
</dbReference>
<dbReference type="OMA" id="TEPKHTI"/>
<dbReference type="GeneID" id="20651998"/>
<keyword evidence="1" id="KW-0238">DNA-binding</keyword>
<dbReference type="InParanoid" id="G4YR26"/>
<name>G4YR26_PHYSP</name>
<dbReference type="AlphaFoldDB" id="G4YR26"/>
<accession>G4YR26</accession>
<protein>
    <recommendedName>
        <fullName evidence="2">HTH CENPB-type domain-containing protein</fullName>
    </recommendedName>
</protein>
<dbReference type="GO" id="GO:0005634">
    <property type="term" value="C:nucleus"/>
    <property type="evidence" value="ECO:0007669"/>
    <property type="project" value="TreeGrafter"/>
</dbReference>
<feature type="non-terminal residue" evidence="3">
    <location>
        <position position="260"/>
    </location>
</feature>
<gene>
    <name evidence="3" type="ORF">PHYSODRAFT_417910</name>
</gene>
<dbReference type="GO" id="GO:0003677">
    <property type="term" value="F:DNA binding"/>
    <property type="evidence" value="ECO:0007669"/>
    <property type="project" value="UniProtKB-KW"/>
</dbReference>
<organism evidence="3 4">
    <name type="scientific">Phytophthora sojae (strain P6497)</name>
    <name type="common">Soybean stem and root rot agent</name>
    <name type="synonym">Phytophthora megasperma f. sp. glycines</name>
    <dbReference type="NCBI Taxonomy" id="1094619"/>
    <lineage>
        <taxon>Eukaryota</taxon>
        <taxon>Sar</taxon>
        <taxon>Stramenopiles</taxon>
        <taxon>Oomycota</taxon>
        <taxon>Peronosporomycetes</taxon>
        <taxon>Peronosporales</taxon>
        <taxon>Peronosporaceae</taxon>
        <taxon>Phytophthora</taxon>
    </lineage>
</organism>
<dbReference type="STRING" id="1094619.G4YR26"/>
<dbReference type="Gene3D" id="1.10.10.60">
    <property type="entry name" value="Homeodomain-like"/>
    <property type="match status" value="1"/>
</dbReference>
<sequence length="260" mass="29973">RASYSLQFKFNVAREYKHNVKGCGFHALAKKHKEQLHSWIVDRNNKGLRVKDKYIRLQALNIYRSQHNDEDDPHLTFAASSGWLGRFKDRYNLVSRRQTTTKTLPSDAKETCLELIEKAQKLIQEHNIQPGNIINMDQVPMYFETEPKHTITTHGSREVLLKKGGSSHKRFTATFAITGDGKFLTPHVLFLKLKRKPAVPMGILVDVNATGMWNDASNPPRARKTVICSRKETHFYRQPVLYIIDSYACHVTLFNVKLLQ</sequence>
<evidence type="ECO:0000259" key="2">
    <source>
        <dbReference type="PROSITE" id="PS51253"/>
    </source>
</evidence>
<evidence type="ECO:0000313" key="3">
    <source>
        <dbReference type="EMBL" id="EGZ30706.1"/>
    </source>
</evidence>
<dbReference type="InterPro" id="IPR009057">
    <property type="entry name" value="Homeodomain-like_sf"/>
</dbReference>
<dbReference type="InterPro" id="IPR050863">
    <property type="entry name" value="CenT-Element_Derived"/>
</dbReference>
<dbReference type="PANTHER" id="PTHR19303">
    <property type="entry name" value="TRANSPOSON"/>
    <property type="match status" value="1"/>
</dbReference>
<dbReference type="PROSITE" id="PS51253">
    <property type="entry name" value="HTH_CENPB"/>
    <property type="match status" value="1"/>
</dbReference>
<dbReference type="SUPFAM" id="SSF46689">
    <property type="entry name" value="Homeodomain-like"/>
    <property type="match status" value="1"/>
</dbReference>
<dbReference type="RefSeq" id="XP_009517981.1">
    <property type="nucleotide sequence ID" value="XM_009519686.1"/>
</dbReference>
<dbReference type="SMART" id="SM00674">
    <property type="entry name" value="CENPB"/>
    <property type="match status" value="1"/>
</dbReference>
<dbReference type="EMBL" id="JH159151">
    <property type="protein sequence ID" value="EGZ30706.1"/>
    <property type="molecule type" value="Genomic_DNA"/>
</dbReference>
<evidence type="ECO:0000256" key="1">
    <source>
        <dbReference type="ARBA" id="ARBA00023125"/>
    </source>
</evidence>
<keyword evidence="4" id="KW-1185">Reference proteome</keyword>
<dbReference type="PANTHER" id="PTHR19303:SF73">
    <property type="entry name" value="PROTEIN PDC2"/>
    <property type="match status" value="1"/>
</dbReference>
<dbReference type="KEGG" id="psoj:PHYSODRAFT_417910"/>
<feature type="domain" description="HTH CENPB-type" evidence="2">
    <location>
        <begin position="20"/>
        <end position="97"/>
    </location>
</feature>
<reference evidence="3 4" key="1">
    <citation type="journal article" date="2006" name="Science">
        <title>Phytophthora genome sequences uncover evolutionary origins and mechanisms of pathogenesis.</title>
        <authorList>
            <person name="Tyler B.M."/>
            <person name="Tripathy S."/>
            <person name="Zhang X."/>
            <person name="Dehal P."/>
            <person name="Jiang R.H."/>
            <person name="Aerts A."/>
            <person name="Arredondo F.D."/>
            <person name="Baxter L."/>
            <person name="Bensasson D."/>
            <person name="Beynon J.L."/>
            <person name="Chapman J."/>
            <person name="Damasceno C.M."/>
            <person name="Dorrance A.E."/>
            <person name="Dou D."/>
            <person name="Dickerman A.W."/>
            <person name="Dubchak I.L."/>
            <person name="Garbelotto M."/>
            <person name="Gijzen M."/>
            <person name="Gordon S.G."/>
            <person name="Govers F."/>
            <person name="Grunwald N.J."/>
            <person name="Huang W."/>
            <person name="Ivors K.L."/>
            <person name="Jones R.W."/>
            <person name="Kamoun S."/>
            <person name="Krampis K."/>
            <person name="Lamour K.H."/>
            <person name="Lee M.K."/>
            <person name="McDonald W.H."/>
            <person name="Medina M."/>
            <person name="Meijer H.J."/>
            <person name="Nordberg E.K."/>
            <person name="Maclean D.J."/>
            <person name="Ospina-Giraldo M.D."/>
            <person name="Morris P.F."/>
            <person name="Phuntumart V."/>
            <person name="Putnam N.H."/>
            <person name="Rash S."/>
            <person name="Rose J.K."/>
            <person name="Sakihama Y."/>
            <person name="Salamov A.A."/>
            <person name="Savidor A."/>
            <person name="Scheuring C.F."/>
            <person name="Smith B.M."/>
            <person name="Sobral B.W."/>
            <person name="Terry A."/>
            <person name="Torto-Alalibo T.A."/>
            <person name="Win J."/>
            <person name="Xu Z."/>
            <person name="Zhang H."/>
            <person name="Grigoriev I.V."/>
            <person name="Rokhsar D.S."/>
            <person name="Boore J.L."/>
        </authorList>
    </citation>
    <scope>NUCLEOTIDE SEQUENCE [LARGE SCALE GENOMIC DNA]</scope>
    <source>
        <strain evidence="3 4">P6497</strain>
    </source>
</reference>
<feature type="non-terminal residue" evidence="3">
    <location>
        <position position="1"/>
    </location>
</feature>
<evidence type="ECO:0000313" key="4">
    <source>
        <dbReference type="Proteomes" id="UP000002640"/>
    </source>
</evidence>
<dbReference type="Proteomes" id="UP000002640">
    <property type="component" value="Unassembled WGS sequence"/>
</dbReference>
<dbReference type="SMR" id="G4YR26"/>
<proteinExistence type="predicted"/>